<evidence type="ECO:0000313" key="1">
    <source>
        <dbReference type="EMBL" id="CAD8095353.1"/>
    </source>
</evidence>
<protein>
    <submittedName>
        <fullName evidence="1">Uncharacterized protein</fullName>
    </submittedName>
</protein>
<name>A0A8S1NZT1_9CILI</name>
<reference evidence="1" key="1">
    <citation type="submission" date="2021-01" db="EMBL/GenBank/DDBJ databases">
        <authorList>
            <consortium name="Genoscope - CEA"/>
            <person name="William W."/>
        </authorList>
    </citation>
    <scope>NUCLEOTIDE SEQUENCE</scope>
</reference>
<organism evidence="1 2">
    <name type="scientific">Paramecium sonneborni</name>
    <dbReference type="NCBI Taxonomy" id="65129"/>
    <lineage>
        <taxon>Eukaryota</taxon>
        <taxon>Sar</taxon>
        <taxon>Alveolata</taxon>
        <taxon>Ciliophora</taxon>
        <taxon>Intramacronucleata</taxon>
        <taxon>Oligohymenophorea</taxon>
        <taxon>Peniculida</taxon>
        <taxon>Parameciidae</taxon>
        <taxon>Paramecium</taxon>
    </lineage>
</organism>
<accession>A0A8S1NZT1</accession>
<dbReference type="OrthoDB" id="297215at2759"/>
<gene>
    <name evidence="1" type="ORF">PSON_ATCC_30995.1.T0640133</name>
</gene>
<sequence>MSNDPQFDLLNLEQTTSEIMQMPLTNKFFKKFQTEFIAEPWDAPISPVKKNNQKTNLATLKDPISRIQPKKQITDTPITPQKPKSCQQKKLFVDLGIPIYTPTYPKIIQRIIIQTQNKSSRKNSTSQYRQKCFQSMFVAQKQNTQFQNMVHSSSDYFNFISLINPVSQKNKTKKEPIFKNSKFKLKKLLQ</sequence>
<dbReference type="EMBL" id="CAJJDN010000064">
    <property type="protein sequence ID" value="CAD8095353.1"/>
    <property type="molecule type" value="Genomic_DNA"/>
</dbReference>
<dbReference type="AlphaFoldDB" id="A0A8S1NZT1"/>
<dbReference type="Proteomes" id="UP000692954">
    <property type="component" value="Unassembled WGS sequence"/>
</dbReference>
<keyword evidence="2" id="KW-1185">Reference proteome</keyword>
<evidence type="ECO:0000313" key="2">
    <source>
        <dbReference type="Proteomes" id="UP000692954"/>
    </source>
</evidence>
<proteinExistence type="predicted"/>
<comment type="caution">
    <text evidence="1">The sequence shown here is derived from an EMBL/GenBank/DDBJ whole genome shotgun (WGS) entry which is preliminary data.</text>
</comment>